<dbReference type="EMBL" id="MTYI01000020">
    <property type="protein sequence ID" value="PNP58529.1"/>
    <property type="molecule type" value="Genomic_DNA"/>
</dbReference>
<dbReference type="InterPro" id="IPR056599">
    <property type="entry name" value="AAA_lid_fung"/>
</dbReference>
<dbReference type="AlphaFoldDB" id="A0A2K0UL64"/>
<organism evidence="2 3">
    <name type="scientific">Trichoderma harzianum</name>
    <name type="common">Hypocrea lixii</name>
    <dbReference type="NCBI Taxonomy" id="5544"/>
    <lineage>
        <taxon>Eukaryota</taxon>
        <taxon>Fungi</taxon>
        <taxon>Dikarya</taxon>
        <taxon>Ascomycota</taxon>
        <taxon>Pezizomycotina</taxon>
        <taxon>Sordariomycetes</taxon>
        <taxon>Hypocreomycetidae</taxon>
        <taxon>Hypocreales</taxon>
        <taxon>Hypocreaceae</taxon>
        <taxon>Trichoderma</taxon>
    </lineage>
</organism>
<dbReference type="InterPro" id="IPR003959">
    <property type="entry name" value="ATPase_AAA_core"/>
</dbReference>
<dbReference type="SMART" id="SM00382">
    <property type="entry name" value="AAA"/>
    <property type="match status" value="1"/>
</dbReference>
<dbReference type="InterPro" id="IPR003593">
    <property type="entry name" value="AAA+_ATPase"/>
</dbReference>
<name>A0A2K0UL64_TRIHA</name>
<reference evidence="2 3" key="1">
    <citation type="submission" date="2017-02" db="EMBL/GenBank/DDBJ databases">
        <title>Genomes of Trichoderma spp. with biocontrol activity.</title>
        <authorList>
            <person name="Gardiner D."/>
            <person name="Kazan K."/>
            <person name="Vos C."/>
            <person name="Harvey P."/>
        </authorList>
    </citation>
    <scope>NUCLEOTIDE SEQUENCE [LARGE SCALE GENOMIC DNA]</scope>
    <source>
        <strain evidence="2 3">Tr1</strain>
    </source>
</reference>
<evidence type="ECO:0000313" key="2">
    <source>
        <dbReference type="EMBL" id="PNP58529.1"/>
    </source>
</evidence>
<dbReference type="SUPFAM" id="SSF52540">
    <property type="entry name" value="P-loop containing nucleoside triphosphate hydrolases"/>
    <property type="match status" value="1"/>
</dbReference>
<dbReference type="Proteomes" id="UP000236290">
    <property type="component" value="Unassembled WGS sequence"/>
</dbReference>
<evidence type="ECO:0000313" key="3">
    <source>
        <dbReference type="Proteomes" id="UP000236290"/>
    </source>
</evidence>
<dbReference type="InterPro" id="IPR027417">
    <property type="entry name" value="P-loop_NTPase"/>
</dbReference>
<dbReference type="PANTHER" id="PTHR46411">
    <property type="entry name" value="FAMILY ATPASE, PUTATIVE-RELATED"/>
    <property type="match status" value="1"/>
</dbReference>
<dbReference type="PANTHER" id="PTHR46411:SF2">
    <property type="entry name" value="AAA+ ATPASE DOMAIN-CONTAINING PROTEIN"/>
    <property type="match status" value="1"/>
</dbReference>
<dbReference type="InterPro" id="IPR054289">
    <property type="entry name" value="DUF7025"/>
</dbReference>
<comment type="caution">
    <text evidence="2">The sequence shown here is derived from an EMBL/GenBank/DDBJ whole genome shotgun (WGS) entry which is preliminary data.</text>
</comment>
<dbReference type="Gene3D" id="3.40.50.300">
    <property type="entry name" value="P-loop containing nucleotide triphosphate hydrolases"/>
    <property type="match status" value="1"/>
</dbReference>
<dbReference type="GO" id="GO:0016887">
    <property type="term" value="F:ATP hydrolysis activity"/>
    <property type="evidence" value="ECO:0007669"/>
    <property type="project" value="InterPro"/>
</dbReference>
<protein>
    <recommendedName>
        <fullName evidence="1">AAA+ ATPase domain-containing protein</fullName>
    </recommendedName>
</protein>
<dbReference type="Pfam" id="PF23232">
    <property type="entry name" value="AAA_lid_13"/>
    <property type="match status" value="1"/>
</dbReference>
<dbReference type="GO" id="GO:0005524">
    <property type="term" value="F:ATP binding"/>
    <property type="evidence" value="ECO:0007669"/>
    <property type="project" value="InterPro"/>
</dbReference>
<evidence type="ECO:0000259" key="1">
    <source>
        <dbReference type="SMART" id="SM00382"/>
    </source>
</evidence>
<feature type="domain" description="AAA+ ATPase" evidence="1">
    <location>
        <begin position="583"/>
        <end position="710"/>
    </location>
</feature>
<gene>
    <name evidence="2" type="ORF">THARTR1_01545</name>
</gene>
<proteinExistence type="predicted"/>
<accession>A0A2K0UL64</accession>
<dbReference type="Pfam" id="PF22942">
    <property type="entry name" value="DUF7025"/>
    <property type="match status" value="1"/>
</dbReference>
<sequence>MAGPRFIRDYEPPLPRDYDRRVPIVRDYDREDSMSDGFEELGPRSLLPNPRRLKYAVDGEVPEILYTLNHISQSRRFLGRLRSSKPFENVTTYEIKDDETDEGGELAKKPVFEIVTNVCIEGRSLDNNRHIVHPRRANPNMDRPITAAFDNVDYRSDGYYTEEEQYYDPPGTPQVEVPLMVIYSDHLLNALRAVIRYYPNINLNGRSVQISAPYRVLYHHRYELSEYRDNQPVEHSVEYAETTARHIDVLLKFLGENFKDEIAKEEECHKLETPTATFDYFWLLLKPGQVIYAKKYDIWMPLVISSVSIGTRLHGSQDNYRLSCWSLESNGAKVGRFMESVIVTPWPGEQAISSLSVIPAAFWKEDLENQGGLPMREKMIEEGKLYWELLKRPTYMEYDGLLVNSGSGSRLPGGATGFMNGRVICDASGFDKFFESSPDWDGRRYPQPHRRRVTQGIPNKDFLPQNLPRCGCTACGEDRSRENDGPFVGFEDLDPLCDTPPDNELFYIVLSKTIPGFILGTRRWGNLHVANLSPVKPDKEAFKYLVLDDDIKMTVRALIGQYTTGVDGQVAPWGNDFIRNKGEGRIFLLHGAPGVGKTCTAECIAELTNRPLISLTSGDLSVDSFRVESNLNYFLELGQRYGALVLLDEADVYLERRRAKNISRNGLVSVFLRALEYYRGVLFLTTNRVRSFDTAFLSRIHVALHYKNLGDEERERIWTHNFDRLDRDSRGKIRVAIAAREFVWSSQEVRALKWNGREIRNAMQTALALAESDSNEEGLQTITIGEKHIRAVVKMSKGFKDYIKSVVPLDSDDVDYDGDGDDETFNE</sequence>
<dbReference type="OrthoDB" id="10042665at2759"/>
<dbReference type="Pfam" id="PF00004">
    <property type="entry name" value="AAA"/>
    <property type="match status" value="1"/>
</dbReference>